<protein>
    <submittedName>
        <fullName evidence="1">Uncharacterized protein</fullName>
    </submittedName>
</protein>
<comment type="caution">
    <text evidence="1">The sequence shown here is derived from an EMBL/GenBank/DDBJ whole genome shotgun (WGS) entry which is preliminary data.</text>
</comment>
<proteinExistence type="predicted"/>
<accession>A0A1J8RBR6</accession>
<dbReference type="OrthoDB" id="760868at2759"/>
<name>A0A1J8RBR6_9AGAM</name>
<gene>
    <name evidence="1" type="ORF">AZE42_11849</name>
</gene>
<keyword evidence="2" id="KW-1185">Reference proteome</keyword>
<reference evidence="1 2" key="1">
    <citation type="submission" date="2016-03" db="EMBL/GenBank/DDBJ databases">
        <title>Comparative genomics of the ectomycorrhizal sister species Rhizopogon vinicolor and Rhizopogon vesiculosus (Basidiomycota: Boletales) reveals a divergence of the mating type B locus.</title>
        <authorList>
            <person name="Mujic A.B."/>
            <person name="Kuo A."/>
            <person name="Tritt A."/>
            <person name="Lipzen A."/>
            <person name="Chen C."/>
            <person name="Johnson J."/>
            <person name="Sharma A."/>
            <person name="Barry K."/>
            <person name="Grigoriev I.V."/>
            <person name="Spatafora J.W."/>
        </authorList>
    </citation>
    <scope>NUCLEOTIDE SEQUENCE [LARGE SCALE GENOMIC DNA]</scope>
    <source>
        <strain evidence="1 2">AM-OR11-056</strain>
    </source>
</reference>
<sequence>MYVFVFTFLTYNDSPLTALVCETSTFRAKLEILINAVLLNASATLHFLDRSSHVFFDRWFA</sequence>
<evidence type="ECO:0000313" key="1">
    <source>
        <dbReference type="EMBL" id="OJA19186.1"/>
    </source>
</evidence>
<organism evidence="1 2">
    <name type="scientific">Rhizopogon vesiculosus</name>
    <dbReference type="NCBI Taxonomy" id="180088"/>
    <lineage>
        <taxon>Eukaryota</taxon>
        <taxon>Fungi</taxon>
        <taxon>Dikarya</taxon>
        <taxon>Basidiomycota</taxon>
        <taxon>Agaricomycotina</taxon>
        <taxon>Agaricomycetes</taxon>
        <taxon>Agaricomycetidae</taxon>
        <taxon>Boletales</taxon>
        <taxon>Suillineae</taxon>
        <taxon>Rhizopogonaceae</taxon>
        <taxon>Rhizopogon</taxon>
    </lineage>
</organism>
<evidence type="ECO:0000313" key="2">
    <source>
        <dbReference type="Proteomes" id="UP000183567"/>
    </source>
</evidence>
<dbReference type="EMBL" id="LVVM01001135">
    <property type="protein sequence ID" value="OJA19186.1"/>
    <property type="molecule type" value="Genomic_DNA"/>
</dbReference>
<dbReference type="AlphaFoldDB" id="A0A1J8RBR6"/>
<dbReference type="Proteomes" id="UP000183567">
    <property type="component" value="Unassembled WGS sequence"/>
</dbReference>